<gene>
    <name evidence="2" type="ORF">GUJ93_ZPchr0006g46356</name>
</gene>
<feature type="region of interest" description="Disordered" evidence="1">
    <location>
        <begin position="75"/>
        <end position="100"/>
    </location>
</feature>
<sequence>MHRPPLPSSSLPWPPRLPPVPLFSRATIHPPISHRDSLLKYISRNPTLLLLASHLRATAPPRSTYCRVGSRHRHEPWASSSSCRPLSSHRSGPRRRSGRNTVAGVVDVAVVDDVVHDEEACSTPTSVDNVLRAPAVCPPAPRKPRPRPVAAPITRRWRKKKHARCCYDDRGRRRSFFVAVPHDLAEVFVARRPPDGKKIHMHVVG</sequence>
<name>A0A8J5VJD7_ZIZPA</name>
<dbReference type="PANTHER" id="PTHR35162:SF2">
    <property type="entry name" value="OS08G0516600 PROTEIN"/>
    <property type="match status" value="1"/>
</dbReference>
<comment type="caution">
    <text evidence="2">The sequence shown here is derived from an EMBL/GenBank/DDBJ whole genome shotgun (WGS) entry which is preliminary data.</text>
</comment>
<feature type="compositionally biased region" description="Low complexity" evidence="1">
    <location>
        <begin position="79"/>
        <end position="90"/>
    </location>
</feature>
<reference evidence="2" key="1">
    <citation type="journal article" date="2021" name="bioRxiv">
        <title>Whole Genome Assembly and Annotation of Northern Wild Rice, Zizania palustris L., Supports a Whole Genome Duplication in the Zizania Genus.</title>
        <authorList>
            <person name="Haas M."/>
            <person name="Kono T."/>
            <person name="Macchietto M."/>
            <person name="Millas R."/>
            <person name="McGilp L."/>
            <person name="Shao M."/>
            <person name="Duquette J."/>
            <person name="Hirsch C.N."/>
            <person name="Kimball J."/>
        </authorList>
    </citation>
    <scope>NUCLEOTIDE SEQUENCE</scope>
    <source>
        <tissue evidence="2">Fresh leaf tissue</tissue>
    </source>
</reference>
<protein>
    <submittedName>
        <fullName evidence="2">Uncharacterized protein</fullName>
    </submittedName>
</protein>
<dbReference type="OrthoDB" id="687448at2759"/>
<evidence type="ECO:0000256" key="1">
    <source>
        <dbReference type="SAM" id="MobiDB-lite"/>
    </source>
</evidence>
<organism evidence="2 3">
    <name type="scientific">Zizania palustris</name>
    <name type="common">Northern wild rice</name>
    <dbReference type="NCBI Taxonomy" id="103762"/>
    <lineage>
        <taxon>Eukaryota</taxon>
        <taxon>Viridiplantae</taxon>
        <taxon>Streptophyta</taxon>
        <taxon>Embryophyta</taxon>
        <taxon>Tracheophyta</taxon>
        <taxon>Spermatophyta</taxon>
        <taxon>Magnoliopsida</taxon>
        <taxon>Liliopsida</taxon>
        <taxon>Poales</taxon>
        <taxon>Poaceae</taxon>
        <taxon>BOP clade</taxon>
        <taxon>Oryzoideae</taxon>
        <taxon>Oryzeae</taxon>
        <taxon>Zizaniinae</taxon>
        <taxon>Zizania</taxon>
    </lineage>
</organism>
<dbReference type="PANTHER" id="PTHR35162">
    <property type="entry name" value="OS08G0516600 PROTEIN"/>
    <property type="match status" value="1"/>
</dbReference>
<dbReference type="EMBL" id="JAAALK010000283">
    <property type="protein sequence ID" value="KAG8069960.1"/>
    <property type="molecule type" value="Genomic_DNA"/>
</dbReference>
<evidence type="ECO:0000313" key="2">
    <source>
        <dbReference type="EMBL" id="KAG8069960.1"/>
    </source>
</evidence>
<dbReference type="InterPro" id="IPR053115">
    <property type="entry name" value="CDK_inhibitor"/>
</dbReference>
<keyword evidence="3" id="KW-1185">Reference proteome</keyword>
<dbReference type="AlphaFoldDB" id="A0A8J5VJD7"/>
<proteinExistence type="predicted"/>
<dbReference type="Proteomes" id="UP000729402">
    <property type="component" value="Unassembled WGS sequence"/>
</dbReference>
<reference evidence="2" key="2">
    <citation type="submission" date="2021-02" db="EMBL/GenBank/DDBJ databases">
        <authorList>
            <person name="Kimball J.A."/>
            <person name="Haas M.W."/>
            <person name="Macchietto M."/>
            <person name="Kono T."/>
            <person name="Duquette J."/>
            <person name="Shao M."/>
        </authorList>
    </citation>
    <scope>NUCLEOTIDE SEQUENCE</scope>
    <source>
        <tissue evidence="2">Fresh leaf tissue</tissue>
    </source>
</reference>
<accession>A0A8J5VJD7</accession>
<evidence type="ECO:0000313" key="3">
    <source>
        <dbReference type="Proteomes" id="UP000729402"/>
    </source>
</evidence>